<gene>
    <name evidence="9" type="ORF">ACFPRH_05870</name>
</gene>
<dbReference type="Pfam" id="PF09594">
    <property type="entry name" value="GT87"/>
    <property type="match status" value="1"/>
</dbReference>
<evidence type="ECO:0000256" key="6">
    <source>
        <dbReference type="ARBA" id="ARBA00023136"/>
    </source>
</evidence>
<dbReference type="InterPro" id="IPR016570">
    <property type="entry name" value="UCP010361"/>
</dbReference>
<keyword evidence="5 8" id="KW-1133">Transmembrane helix</keyword>
<accession>A0ABW0ACQ7</accession>
<proteinExistence type="inferred from homology"/>
<keyword evidence="3" id="KW-0808">Transferase</keyword>
<dbReference type="InterPro" id="IPR018584">
    <property type="entry name" value="GT87"/>
</dbReference>
<name>A0ABW0ACQ7_9ACTN</name>
<evidence type="ECO:0000313" key="10">
    <source>
        <dbReference type="Proteomes" id="UP001596160"/>
    </source>
</evidence>
<organism evidence="9 10">
    <name type="scientific">Streptomyces amakusaensis</name>
    <dbReference type="NCBI Taxonomy" id="67271"/>
    <lineage>
        <taxon>Bacteria</taxon>
        <taxon>Bacillati</taxon>
        <taxon>Actinomycetota</taxon>
        <taxon>Actinomycetes</taxon>
        <taxon>Kitasatosporales</taxon>
        <taxon>Streptomycetaceae</taxon>
        <taxon>Streptomyces</taxon>
    </lineage>
</organism>
<comment type="subcellular location">
    <subcellularLocation>
        <location evidence="1">Cell membrane</location>
        <topology evidence="1">Multi-pass membrane protein</topology>
    </subcellularLocation>
</comment>
<comment type="caution">
    <text evidence="9">The sequence shown here is derived from an EMBL/GenBank/DDBJ whole genome shotgun (WGS) entry which is preliminary data.</text>
</comment>
<keyword evidence="10" id="KW-1185">Reference proteome</keyword>
<evidence type="ECO:0000313" key="9">
    <source>
        <dbReference type="EMBL" id="MFC5151252.1"/>
    </source>
</evidence>
<sequence length="418" mass="44612">MTPLRFASLQPAPLAIEYGTGNRPRHALALAAVWAATRVGMLVLLLVDHLGDSGVAGEVHRLYRSWYEQLVHGAFPLNDVTWQYPPGAAVVFLSPAALPWLTYFQAFVAVVLLADAVVTLALARSGLRGSGLRGSGLQGAGLQGAWLWICGLPLLLNLPLARYDVPVTAFAVLALLALHGRPHLSGALAGIGALLKVWPLLTLLGTPKGRTTRTVWACAAASAAVLMTVLMTGFSDPLDFLRQQGARGVQIESLGGTALLLAGEWGWPGKVAFQYGAFEFTGPYVPAVARLSLALSLGAMCWLLLWRIRARRWTPATAYDAAFAAVLLFTVTSRVLSPQYLIWLLGLAAVCLTSRHTCQRQVALLMIPAAALSSLAFPLLYDHVVEGTALGCLLMVLRNGLLVTAAVLACRRLWAATV</sequence>
<reference evidence="10" key="1">
    <citation type="journal article" date="2019" name="Int. J. Syst. Evol. Microbiol.">
        <title>The Global Catalogue of Microorganisms (GCM) 10K type strain sequencing project: providing services to taxonomists for standard genome sequencing and annotation.</title>
        <authorList>
            <consortium name="The Broad Institute Genomics Platform"/>
            <consortium name="The Broad Institute Genome Sequencing Center for Infectious Disease"/>
            <person name="Wu L."/>
            <person name="Ma J."/>
        </authorList>
    </citation>
    <scope>NUCLEOTIDE SEQUENCE [LARGE SCALE GENOMIC DNA]</scope>
    <source>
        <strain evidence="10">PCU 266</strain>
    </source>
</reference>
<feature type="transmembrane region" description="Helical" evidence="8">
    <location>
        <begin position="144"/>
        <end position="163"/>
    </location>
</feature>
<evidence type="ECO:0000256" key="3">
    <source>
        <dbReference type="ARBA" id="ARBA00022679"/>
    </source>
</evidence>
<evidence type="ECO:0000256" key="4">
    <source>
        <dbReference type="ARBA" id="ARBA00022692"/>
    </source>
</evidence>
<evidence type="ECO:0000256" key="1">
    <source>
        <dbReference type="ARBA" id="ARBA00004651"/>
    </source>
</evidence>
<evidence type="ECO:0000256" key="8">
    <source>
        <dbReference type="SAM" id="Phobius"/>
    </source>
</evidence>
<keyword evidence="4 8" id="KW-0812">Transmembrane</keyword>
<dbReference type="Proteomes" id="UP001596160">
    <property type="component" value="Unassembled WGS sequence"/>
</dbReference>
<feature type="transmembrane region" description="Helical" evidence="8">
    <location>
        <begin position="100"/>
        <end position="123"/>
    </location>
</feature>
<keyword evidence="2" id="KW-1003">Cell membrane</keyword>
<feature type="transmembrane region" description="Helical" evidence="8">
    <location>
        <begin position="287"/>
        <end position="306"/>
    </location>
</feature>
<feature type="transmembrane region" description="Helical" evidence="8">
    <location>
        <begin position="27"/>
        <end position="47"/>
    </location>
</feature>
<evidence type="ECO:0000256" key="7">
    <source>
        <dbReference type="ARBA" id="ARBA00024033"/>
    </source>
</evidence>
<protein>
    <submittedName>
        <fullName evidence="9">Glycosyltransferase 87 family protein</fullName>
    </submittedName>
</protein>
<keyword evidence="6 8" id="KW-0472">Membrane</keyword>
<evidence type="ECO:0000256" key="5">
    <source>
        <dbReference type="ARBA" id="ARBA00022989"/>
    </source>
</evidence>
<feature type="transmembrane region" description="Helical" evidence="8">
    <location>
        <begin position="362"/>
        <end position="381"/>
    </location>
</feature>
<feature type="transmembrane region" description="Helical" evidence="8">
    <location>
        <begin position="183"/>
        <end position="203"/>
    </location>
</feature>
<dbReference type="PIRSF" id="PIRSF010361">
    <property type="entry name" value="UCP010361"/>
    <property type="match status" value="1"/>
</dbReference>
<comment type="similarity">
    <text evidence="7">Belongs to the glycosyltransferase 87 family.</text>
</comment>
<feature type="transmembrane region" description="Helical" evidence="8">
    <location>
        <begin position="215"/>
        <end position="234"/>
    </location>
</feature>
<dbReference type="RefSeq" id="WP_344474036.1">
    <property type="nucleotide sequence ID" value="NZ_BAAASB010000003.1"/>
</dbReference>
<evidence type="ECO:0000256" key="2">
    <source>
        <dbReference type="ARBA" id="ARBA00022475"/>
    </source>
</evidence>
<feature type="transmembrane region" description="Helical" evidence="8">
    <location>
        <begin position="387"/>
        <end position="410"/>
    </location>
</feature>
<dbReference type="EMBL" id="JBHSKP010000002">
    <property type="protein sequence ID" value="MFC5151252.1"/>
    <property type="molecule type" value="Genomic_DNA"/>
</dbReference>